<feature type="domain" description="PhoU" evidence="8">
    <location>
        <begin position="17"/>
        <end position="102"/>
    </location>
</feature>
<dbReference type="SUPFAM" id="SSF109755">
    <property type="entry name" value="PhoU-like"/>
    <property type="match status" value="1"/>
</dbReference>
<gene>
    <name evidence="9" type="primary">phoU</name>
    <name evidence="9" type="ORF">FNH13_04240</name>
</gene>
<comment type="similarity">
    <text evidence="2 7">Belongs to the PhoU family.</text>
</comment>
<comment type="function">
    <text evidence="7">Plays a role in the regulation of phosphate uptake.</text>
</comment>
<dbReference type="Gene3D" id="1.20.58.220">
    <property type="entry name" value="Phosphate transport system protein phou homolog 2, domain 2"/>
    <property type="match status" value="1"/>
</dbReference>
<dbReference type="InterPro" id="IPR028366">
    <property type="entry name" value="PhoU"/>
</dbReference>
<dbReference type="GO" id="GO:0006817">
    <property type="term" value="P:phosphate ion transport"/>
    <property type="evidence" value="ECO:0007669"/>
    <property type="project" value="UniProtKB-KW"/>
</dbReference>
<dbReference type="GO" id="GO:0005737">
    <property type="term" value="C:cytoplasm"/>
    <property type="evidence" value="ECO:0007669"/>
    <property type="project" value="UniProtKB-SubCell"/>
</dbReference>
<dbReference type="GO" id="GO:0030643">
    <property type="term" value="P:intracellular phosphate ion homeostasis"/>
    <property type="evidence" value="ECO:0007669"/>
    <property type="project" value="InterPro"/>
</dbReference>
<evidence type="ECO:0000313" key="10">
    <source>
        <dbReference type="Proteomes" id="UP000315395"/>
    </source>
</evidence>
<proteinExistence type="inferred from homology"/>
<keyword evidence="6 7" id="KW-0592">Phosphate transport</keyword>
<keyword evidence="4 7" id="KW-0813">Transport</keyword>
<comment type="subcellular location">
    <subcellularLocation>
        <location evidence="1 7">Cytoplasm</location>
    </subcellularLocation>
</comment>
<dbReference type="EMBL" id="CP041616">
    <property type="protein sequence ID" value="QDO87645.1"/>
    <property type="molecule type" value="Genomic_DNA"/>
</dbReference>
<evidence type="ECO:0000256" key="7">
    <source>
        <dbReference type="PIRNR" id="PIRNR003107"/>
    </source>
</evidence>
<evidence type="ECO:0000259" key="8">
    <source>
        <dbReference type="Pfam" id="PF01895"/>
    </source>
</evidence>
<organism evidence="9 10">
    <name type="scientific">Ornithinimicrobium ciconiae</name>
    <dbReference type="NCBI Taxonomy" id="2594265"/>
    <lineage>
        <taxon>Bacteria</taxon>
        <taxon>Bacillati</taxon>
        <taxon>Actinomycetota</taxon>
        <taxon>Actinomycetes</taxon>
        <taxon>Micrococcales</taxon>
        <taxon>Ornithinimicrobiaceae</taxon>
        <taxon>Ornithinimicrobium</taxon>
    </lineage>
</organism>
<evidence type="ECO:0000313" key="9">
    <source>
        <dbReference type="EMBL" id="QDO87645.1"/>
    </source>
</evidence>
<dbReference type="PIRSF" id="PIRSF003107">
    <property type="entry name" value="PhoU"/>
    <property type="match status" value="1"/>
</dbReference>
<dbReference type="RefSeq" id="WP_143782322.1">
    <property type="nucleotide sequence ID" value="NZ_CP041616.1"/>
</dbReference>
<evidence type="ECO:0000256" key="2">
    <source>
        <dbReference type="ARBA" id="ARBA00008107"/>
    </source>
</evidence>
<feature type="domain" description="PhoU" evidence="8">
    <location>
        <begin position="122"/>
        <end position="204"/>
    </location>
</feature>
<comment type="subunit">
    <text evidence="3 7">Homodimer.</text>
</comment>
<dbReference type="PANTHER" id="PTHR42930:SF3">
    <property type="entry name" value="PHOSPHATE-SPECIFIC TRANSPORT SYSTEM ACCESSORY PROTEIN PHOU"/>
    <property type="match status" value="1"/>
</dbReference>
<evidence type="ECO:0000256" key="4">
    <source>
        <dbReference type="ARBA" id="ARBA00022448"/>
    </source>
</evidence>
<dbReference type="Proteomes" id="UP000315395">
    <property type="component" value="Chromosome"/>
</dbReference>
<accession>A0A516G823</accession>
<dbReference type="InterPro" id="IPR026022">
    <property type="entry name" value="PhoU_dom"/>
</dbReference>
<dbReference type="Pfam" id="PF01895">
    <property type="entry name" value="PhoU"/>
    <property type="match status" value="2"/>
</dbReference>
<keyword evidence="10" id="KW-1185">Reference proteome</keyword>
<dbReference type="OrthoDB" id="9814256at2"/>
<reference evidence="9 10" key="1">
    <citation type="submission" date="2019-07" db="EMBL/GenBank/DDBJ databases">
        <title>complete genome sequencing of Ornithinimicrobium sp. H23M54.</title>
        <authorList>
            <person name="Bae J.-W."/>
            <person name="Lee S.-Y."/>
        </authorList>
    </citation>
    <scope>NUCLEOTIDE SEQUENCE [LARGE SCALE GENOMIC DNA]</scope>
    <source>
        <strain evidence="9 10">H23M54</strain>
    </source>
</reference>
<dbReference type="GO" id="GO:0045936">
    <property type="term" value="P:negative regulation of phosphate metabolic process"/>
    <property type="evidence" value="ECO:0007669"/>
    <property type="project" value="InterPro"/>
</dbReference>
<dbReference type="AlphaFoldDB" id="A0A516G823"/>
<dbReference type="InterPro" id="IPR038078">
    <property type="entry name" value="PhoU-like_sf"/>
</dbReference>
<evidence type="ECO:0000256" key="6">
    <source>
        <dbReference type="ARBA" id="ARBA00022592"/>
    </source>
</evidence>
<keyword evidence="5 7" id="KW-0963">Cytoplasm</keyword>
<evidence type="ECO:0000256" key="5">
    <source>
        <dbReference type="ARBA" id="ARBA00022490"/>
    </source>
</evidence>
<dbReference type="NCBIfam" id="TIGR02135">
    <property type="entry name" value="phoU_full"/>
    <property type="match status" value="1"/>
</dbReference>
<dbReference type="FunFam" id="1.20.58.220:FF:000004">
    <property type="entry name" value="Phosphate-specific transport system accessory protein PhoU"/>
    <property type="match status" value="1"/>
</dbReference>
<evidence type="ECO:0000256" key="3">
    <source>
        <dbReference type="ARBA" id="ARBA00011738"/>
    </source>
</evidence>
<dbReference type="KEGG" id="orz:FNH13_04240"/>
<protein>
    <recommendedName>
        <fullName evidence="7">Phosphate-specific transport system accessory protein PhoU</fullName>
    </recommendedName>
</protein>
<evidence type="ECO:0000256" key="1">
    <source>
        <dbReference type="ARBA" id="ARBA00004496"/>
    </source>
</evidence>
<sequence>MRKAFTEELQFISDQLVELTRLSSSALQQATEALMEADLEKAESVISADEHIDAVRRNLDTRAVDALARQQPVATDLRMLVTSMRMSADLERMGDLARHVAKLSRLRYPEQVLPLQLRPTFARMAEVAEDLVTEAGRIIKTTDVDAVARLHITDDEMDELHRDVFRTLLSDEWEGGAQATIDATLLSRYYERFGDHAVSIAQRVVYLVTGEWSQDAIEIDERLEVTEVRH</sequence>
<dbReference type="PANTHER" id="PTHR42930">
    <property type="entry name" value="PHOSPHATE-SPECIFIC TRANSPORT SYSTEM ACCESSORY PROTEIN PHOU"/>
    <property type="match status" value="1"/>
</dbReference>
<name>A0A516G823_9MICO</name>